<reference evidence="1" key="1">
    <citation type="journal article" date="2023" name="G3 (Bethesda)">
        <title>A reference genome for the long-term kleptoplast-retaining sea slug Elysia crispata morphotype clarki.</title>
        <authorList>
            <person name="Eastman K.E."/>
            <person name="Pendleton A.L."/>
            <person name="Shaikh M.A."/>
            <person name="Suttiyut T."/>
            <person name="Ogas R."/>
            <person name="Tomko P."/>
            <person name="Gavelis G."/>
            <person name="Widhalm J.R."/>
            <person name="Wisecaver J.H."/>
        </authorList>
    </citation>
    <scope>NUCLEOTIDE SEQUENCE</scope>
    <source>
        <strain evidence="1">ECLA1</strain>
    </source>
</reference>
<protein>
    <submittedName>
        <fullName evidence="1">Uncharacterized protein</fullName>
    </submittedName>
</protein>
<evidence type="ECO:0000313" key="1">
    <source>
        <dbReference type="EMBL" id="KAK3784055.1"/>
    </source>
</evidence>
<keyword evidence="2" id="KW-1185">Reference proteome</keyword>
<dbReference type="Proteomes" id="UP001283361">
    <property type="component" value="Unassembled WGS sequence"/>
</dbReference>
<gene>
    <name evidence="1" type="ORF">RRG08_025248</name>
</gene>
<accession>A0AAE1AA12</accession>
<dbReference type="EMBL" id="JAWDGP010002313">
    <property type="protein sequence ID" value="KAK3784055.1"/>
    <property type="molecule type" value="Genomic_DNA"/>
</dbReference>
<name>A0AAE1AA12_9GAST</name>
<proteinExistence type="predicted"/>
<sequence length="85" mass="10194">MGTFQNNLDTVQLRQNYESSESCKQSTWHPTPFDHFCRDLQDSCKLQTKSLETMFHNRFVLLLQVKQELFYKDQNKYDLVSSRLL</sequence>
<dbReference type="AlphaFoldDB" id="A0AAE1AA12"/>
<comment type="caution">
    <text evidence="1">The sequence shown here is derived from an EMBL/GenBank/DDBJ whole genome shotgun (WGS) entry which is preliminary data.</text>
</comment>
<organism evidence="1 2">
    <name type="scientific">Elysia crispata</name>
    <name type="common">lettuce slug</name>
    <dbReference type="NCBI Taxonomy" id="231223"/>
    <lineage>
        <taxon>Eukaryota</taxon>
        <taxon>Metazoa</taxon>
        <taxon>Spiralia</taxon>
        <taxon>Lophotrochozoa</taxon>
        <taxon>Mollusca</taxon>
        <taxon>Gastropoda</taxon>
        <taxon>Heterobranchia</taxon>
        <taxon>Euthyneura</taxon>
        <taxon>Panpulmonata</taxon>
        <taxon>Sacoglossa</taxon>
        <taxon>Placobranchoidea</taxon>
        <taxon>Plakobranchidae</taxon>
        <taxon>Elysia</taxon>
    </lineage>
</organism>
<evidence type="ECO:0000313" key="2">
    <source>
        <dbReference type="Proteomes" id="UP001283361"/>
    </source>
</evidence>